<reference evidence="1 2" key="1">
    <citation type="submission" date="2020-08" db="EMBL/GenBank/DDBJ databases">
        <authorList>
            <person name="Sun Q."/>
            <person name="Inoue M."/>
        </authorList>
    </citation>
    <scope>NUCLEOTIDE SEQUENCE [LARGE SCALE GENOMIC DNA]</scope>
    <source>
        <strain evidence="1 2">CCM 8938</strain>
    </source>
</reference>
<proteinExistence type="predicted"/>
<gene>
    <name evidence="1" type="ORF">H7U22_03125</name>
</gene>
<dbReference type="RefSeq" id="WP_187069883.1">
    <property type="nucleotide sequence ID" value="NZ_JACRYL010000002.1"/>
</dbReference>
<dbReference type="Proteomes" id="UP000652755">
    <property type="component" value="Unassembled WGS sequence"/>
</dbReference>
<evidence type="ECO:0000313" key="2">
    <source>
        <dbReference type="Proteomes" id="UP000652755"/>
    </source>
</evidence>
<comment type="caution">
    <text evidence="1">The sequence shown here is derived from an EMBL/GenBank/DDBJ whole genome shotgun (WGS) entry which is preliminary data.</text>
</comment>
<keyword evidence="2" id="KW-1185">Reference proteome</keyword>
<protein>
    <submittedName>
        <fullName evidence="1">Uncharacterized protein</fullName>
    </submittedName>
</protein>
<sequence>MKKQQKINKKTLFVFKGNGFTANYSTDPTDPISTSISGGNLIFVKRG</sequence>
<evidence type="ECO:0000313" key="1">
    <source>
        <dbReference type="EMBL" id="MBC6109406.1"/>
    </source>
</evidence>
<dbReference type="EMBL" id="JACRYL010000002">
    <property type="protein sequence ID" value="MBC6109406.1"/>
    <property type="molecule type" value="Genomic_DNA"/>
</dbReference>
<name>A0ABR7KMV2_9SPHI</name>
<accession>A0ABR7KMV2</accession>
<organism evidence="1 2">
    <name type="scientific">Pedobacter fastidiosus</name>
    <dbReference type="NCBI Taxonomy" id="2765361"/>
    <lineage>
        <taxon>Bacteria</taxon>
        <taxon>Pseudomonadati</taxon>
        <taxon>Bacteroidota</taxon>
        <taxon>Sphingobacteriia</taxon>
        <taxon>Sphingobacteriales</taxon>
        <taxon>Sphingobacteriaceae</taxon>
        <taxon>Pedobacter</taxon>
    </lineage>
</organism>